<dbReference type="KEGG" id="coe:CP258_05250"/>
<dbReference type="Proteomes" id="UP000006465">
    <property type="component" value="Chromosome"/>
</dbReference>
<evidence type="ECO:0000256" key="1">
    <source>
        <dbReference type="ARBA" id="ARBA00004651"/>
    </source>
</evidence>
<evidence type="ECO:0000256" key="5">
    <source>
        <dbReference type="ARBA" id="ARBA00022692"/>
    </source>
</evidence>
<dbReference type="Gene3D" id="3.30.460.20">
    <property type="entry name" value="CorA soluble domain-like"/>
    <property type="match status" value="1"/>
</dbReference>
<evidence type="ECO:0000256" key="8">
    <source>
        <dbReference type="ARBA" id="ARBA00023065"/>
    </source>
</evidence>
<dbReference type="SUPFAM" id="SSF143865">
    <property type="entry name" value="CorA soluble domain-like"/>
    <property type="match status" value="1"/>
</dbReference>
<dbReference type="RefSeq" id="WP_014732952.1">
    <property type="nucleotide sequence ID" value="NC_017945.3"/>
</dbReference>
<evidence type="ECO:0000256" key="2">
    <source>
        <dbReference type="ARBA" id="ARBA00009765"/>
    </source>
</evidence>
<dbReference type="Gene3D" id="1.20.58.340">
    <property type="entry name" value="Magnesium transport protein CorA, transmembrane region"/>
    <property type="match status" value="2"/>
</dbReference>
<dbReference type="CDD" id="cd12830">
    <property type="entry name" value="MtCorA-like"/>
    <property type="match status" value="1"/>
</dbReference>
<feature type="transmembrane region" description="Helical" evidence="12">
    <location>
        <begin position="298"/>
        <end position="317"/>
    </location>
</feature>
<comment type="catalytic activity">
    <reaction evidence="10">
        <text>Mg(2+)(in) = Mg(2+)(out)</text>
        <dbReference type="Rhea" id="RHEA:29827"/>
        <dbReference type="ChEBI" id="CHEBI:18420"/>
    </reaction>
</comment>
<dbReference type="Pfam" id="PF01544">
    <property type="entry name" value="CorA"/>
    <property type="match status" value="1"/>
</dbReference>
<keyword evidence="6" id="KW-0460">Magnesium</keyword>
<dbReference type="InterPro" id="IPR045861">
    <property type="entry name" value="CorA_cytoplasmic_dom"/>
</dbReference>
<dbReference type="GO" id="GO:0050897">
    <property type="term" value="F:cobalt ion binding"/>
    <property type="evidence" value="ECO:0007669"/>
    <property type="project" value="TreeGrafter"/>
</dbReference>
<dbReference type="GO" id="GO:0005886">
    <property type="term" value="C:plasma membrane"/>
    <property type="evidence" value="ECO:0007669"/>
    <property type="project" value="UniProtKB-SubCell"/>
</dbReference>
<evidence type="ECO:0000256" key="7">
    <source>
        <dbReference type="ARBA" id="ARBA00022989"/>
    </source>
</evidence>
<keyword evidence="7 12" id="KW-1133">Transmembrane helix</keyword>
<proteinExistence type="inferred from homology"/>
<evidence type="ECO:0000313" key="14">
    <source>
        <dbReference type="Proteomes" id="UP000006465"/>
    </source>
</evidence>
<evidence type="ECO:0000313" key="13">
    <source>
        <dbReference type="EMBL" id="AFK16655.1"/>
    </source>
</evidence>
<evidence type="ECO:0000256" key="4">
    <source>
        <dbReference type="ARBA" id="ARBA00022475"/>
    </source>
</evidence>
<dbReference type="GO" id="GO:0015087">
    <property type="term" value="F:cobalt ion transmembrane transporter activity"/>
    <property type="evidence" value="ECO:0007669"/>
    <property type="project" value="TreeGrafter"/>
</dbReference>
<dbReference type="GO" id="GO:0000287">
    <property type="term" value="F:magnesium ion binding"/>
    <property type="evidence" value="ECO:0007669"/>
    <property type="project" value="TreeGrafter"/>
</dbReference>
<dbReference type="PANTHER" id="PTHR46494:SF1">
    <property type="entry name" value="CORA FAMILY METAL ION TRANSPORTER (EUROFUNG)"/>
    <property type="match status" value="1"/>
</dbReference>
<dbReference type="AlphaFoldDB" id="A0AAU8Q745"/>
<dbReference type="FunFam" id="1.20.58.340:FF:000004">
    <property type="entry name" value="Magnesium transport protein CorA"/>
    <property type="match status" value="1"/>
</dbReference>
<evidence type="ECO:0000256" key="10">
    <source>
        <dbReference type="ARBA" id="ARBA00034269"/>
    </source>
</evidence>
<evidence type="ECO:0000256" key="9">
    <source>
        <dbReference type="ARBA" id="ARBA00023136"/>
    </source>
</evidence>
<gene>
    <name evidence="13" type="ORF">CP258_05250</name>
</gene>
<protein>
    <submittedName>
        <fullName evidence="13">Magnesium transporter CorA</fullName>
    </submittedName>
</protein>
<keyword evidence="8" id="KW-0406">Ion transport</keyword>
<name>A0AAU8Q745_CORPS</name>
<evidence type="ECO:0000256" key="3">
    <source>
        <dbReference type="ARBA" id="ARBA00022448"/>
    </source>
</evidence>
<dbReference type="EMBL" id="CP003540">
    <property type="protein sequence ID" value="AFK16655.1"/>
    <property type="molecule type" value="Genomic_DNA"/>
</dbReference>
<keyword evidence="5 12" id="KW-0812">Transmembrane</keyword>
<dbReference type="SUPFAM" id="SSF144083">
    <property type="entry name" value="Magnesium transport protein CorA, transmembrane region"/>
    <property type="match status" value="1"/>
</dbReference>
<keyword evidence="9 12" id="KW-0472">Membrane</keyword>
<evidence type="ECO:0000256" key="12">
    <source>
        <dbReference type="SAM" id="Phobius"/>
    </source>
</evidence>
<organism evidence="13 14">
    <name type="scientific">Corynebacterium pseudotuberculosis 258</name>
    <dbReference type="NCBI Taxonomy" id="1168865"/>
    <lineage>
        <taxon>Bacteria</taxon>
        <taxon>Bacillati</taxon>
        <taxon>Actinomycetota</taxon>
        <taxon>Actinomycetes</taxon>
        <taxon>Mycobacteriales</taxon>
        <taxon>Corynebacteriaceae</taxon>
        <taxon>Corynebacterium</taxon>
    </lineage>
</organism>
<keyword evidence="3" id="KW-0813">Transport</keyword>
<comment type="subcellular location">
    <subcellularLocation>
        <location evidence="1">Cell membrane</location>
        <topology evidence="1">Multi-pass membrane protein</topology>
    </subcellularLocation>
</comment>
<evidence type="ECO:0000256" key="11">
    <source>
        <dbReference type="ARBA" id="ARBA00045497"/>
    </source>
</evidence>
<dbReference type="InterPro" id="IPR045863">
    <property type="entry name" value="CorA_TM1_TM2"/>
</dbReference>
<keyword evidence="4" id="KW-1003">Cell membrane</keyword>
<sequence>MPTIRPRKVHQFPPHRSTMPVEEITDHCRIYVDGSLQSDTLTHNEALQRVKELNQNGHHAFVWLSLEEPTQSHMLQLADDFGIHELIVEDAVAARQRPKVERYDDQLFIVVRSVVYRDHETVDDASDIINTGEVQMLVSSDFIITIRHKTKLPLLDARLDTPEEVNAYGPMGIAWAWSDHLVDNYIRIVGELSQDVDELEEEVFTPGSTFNIEQIYMLKREILEMRHSVDPLDPAFRLMIGANKDIINKQLRSYLRDVLDHIMVVKDQVTSFDERLSALIDAGVAKITLQQNSDMRAISAYVGMAAVPTLIAGVYGMNFEHMPELGSQYGYYIVIAVMVGIVMWLWWYFKKMRWLDK</sequence>
<dbReference type="PANTHER" id="PTHR46494">
    <property type="entry name" value="CORA FAMILY METAL ION TRANSPORTER (EUROFUNG)"/>
    <property type="match status" value="1"/>
</dbReference>
<reference evidence="13 14" key="1">
    <citation type="journal article" date="2013" name="J. Biotechnol.">
        <title>Genome sequence of Corynebacterium pseudotuberculosis biovar equi strain 258 and prediction of antigenic targets to improve biotechnological vaccine production.</title>
        <authorList>
            <person name="Soares S.C."/>
            <person name="Trost E."/>
            <person name="Ramos R.T."/>
            <person name="Carneiro A.R."/>
            <person name="Santos A.R."/>
            <person name="Pinto A.C."/>
            <person name="Barbosa E."/>
            <person name="Aburjaile F."/>
            <person name="Ali A."/>
            <person name="Diniz C.A."/>
            <person name="Hassan S.S."/>
            <person name="Fiaux K."/>
            <person name="Guimaraes L.C."/>
            <person name="Bakhtiar S.M."/>
            <person name="Pereira U."/>
            <person name="Almeida S.S."/>
            <person name="Abreu V.A."/>
            <person name="Rocha F.S."/>
            <person name="Dorella F.A."/>
            <person name="Miyoshi A."/>
            <person name="Silva A."/>
            <person name="Azevedo V."/>
            <person name="Tauch A."/>
        </authorList>
    </citation>
    <scope>NUCLEOTIDE SEQUENCE [LARGE SCALE GENOMIC DNA]</scope>
    <source>
        <strain evidence="13 14">258</strain>
    </source>
</reference>
<dbReference type="InterPro" id="IPR002523">
    <property type="entry name" value="MgTranspt_CorA/ZnTranspt_ZntB"/>
</dbReference>
<evidence type="ECO:0000256" key="6">
    <source>
        <dbReference type="ARBA" id="ARBA00022842"/>
    </source>
</evidence>
<feature type="transmembrane region" description="Helical" evidence="12">
    <location>
        <begin position="329"/>
        <end position="349"/>
    </location>
</feature>
<accession>A0AAU8Q745</accession>
<comment type="function">
    <text evidence="11">Mediates influx of magnesium ions. Alternates between open and closed states. Activated by low cytoplasmic Mg(2+) levels. Inactive when cytoplasmic Mg(2+) levels are high.</text>
</comment>
<comment type="similarity">
    <text evidence="2">Belongs to the CorA metal ion transporter (MIT) (TC 1.A.35) family.</text>
</comment>
<dbReference type="GO" id="GO:0015095">
    <property type="term" value="F:magnesium ion transmembrane transporter activity"/>
    <property type="evidence" value="ECO:0007669"/>
    <property type="project" value="TreeGrafter"/>
</dbReference>